<organism evidence="1">
    <name type="scientific">Rhizophora mucronata</name>
    <name type="common">Asiatic mangrove</name>
    <dbReference type="NCBI Taxonomy" id="61149"/>
    <lineage>
        <taxon>Eukaryota</taxon>
        <taxon>Viridiplantae</taxon>
        <taxon>Streptophyta</taxon>
        <taxon>Embryophyta</taxon>
        <taxon>Tracheophyta</taxon>
        <taxon>Spermatophyta</taxon>
        <taxon>Magnoliopsida</taxon>
        <taxon>eudicotyledons</taxon>
        <taxon>Gunneridae</taxon>
        <taxon>Pentapetalae</taxon>
        <taxon>rosids</taxon>
        <taxon>fabids</taxon>
        <taxon>Malpighiales</taxon>
        <taxon>Rhizophoraceae</taxon>
        <taxon>Rhizophora</taxon>
    </lineage>
</organism>
<reference evidence="1" key="1">
    <citation type="submission" date="2018-02" db="EMBL/GenBank/DDBJ databases">
        <title>Rhizophora mucronata_Transcriptome.</title>
        <authorList>
            <person name="Meera S.P."/>
            <person name="Sreeshan A."/>
            <person name="Augustine A."/>
        </authorList>
    </citation>
    <scope>NUCLEOTIDE SEQUENCE</scope>
    <source>
        <tissue evidence="1">Leaf</tissue>
    </source>
</reference>
<protein>
    <submittedName>
        <fullName evidence="1">Uncharacterized protein</fullName>
    </submittedName>
</protein>
<name>A0A2P2QJM7_RHIMU</name>
<evidence type="ECO:0000313" key="1">
    <source>
        <dbReference type="EMBL" id="MBX67196.1"/>
    </source>
</evidence>
<dbReference type="EMBL" id="GGEC01086712">
    <property type="protein sequence ID" value="MBX67196.1"/>
    <property type="molecule type" value="Transcribed_RNA"/>
</dbReference>
<proteinExistence type="predicted"/>
<accession>A0A2P2QJM7</accession>
<sequence>MSQLDFGWESHNVSNPLRLAIANKFCRN</sequence>
<dbReference type="AlphaFoldDB" id="A0A2P2QJM7"/>